<name>A0ABV7N5U3_9STAP</name>
<comment type="caution">
    <text evidence="1">The sequence shown here is derived from an EMBL/GenBank/DDBJ whole genome shotgun (WGS) entry which is preliminary data.</text>
</comment>
<dbReference type="EMBL" id="JBHRVQ010000001">
    <property type="protein sequence ID" value="MFC3388223.1"/>
    <property type="molecule type" value="Genomic_DNA"/>
</dbReference>
<dbReference type="RefSeq" id="WP_380653366.1">
    <property type="nucleotide sequence ID" value="NZ_JBHRVQ010000001.1"/>
</dbReference>
<gene>
    <name evidence="1" type="ORF">ACFOEO_06540</name>
</gene>
<reference evidence="2" key="1">
    <citation type="journal article" date="2019" name="Int. J. Syst. Evol. Microbiol.">
        <title>The Global Catalogue of Microorganisms (GCM) 10K type strain sequencing project: providing services to taxonomists for standard genome sequencing and annotation.</title>
        <authorList>
            <consortium name="The Broad Institute Genomics Platform"/>
            <consortium name="The Broad Institute Genome Sequencing Center for Infectious Disease"/>
            <person name="Wu L."/>
            <person name="Ma J."/>
        </authorList>
    </citation>
    <scope>NUCLEOTIDE SEQUENCE [LARGE SCALE GENOMIC DNA]</scope>
    <source>
        <strain evidence="2">CCM 7756</strain>
    </source>
</reference>
<sequence length="42" mass="5050">MKEELLKYTEGRNAPLPVGSWTMYQRWEDLMCIHIPIEPEMI</sequence>
<evidence type="ECO:0000313" key="1">
    <source>
        <dbReference type="EMBL" id="MFC3388223.1"/>
    </source>
</evidence>
<keyword evidence="2" id="KW-1185">Reference proteome</keyword>
<proteinExistence type="predicted"/>
<evidence type="ECO:0000313" key="2">
    <source>
        <dbReference type="Proteomes" id="UP001595637"/>
    </source>
</evidence>
<organism evidence="1 2">
    <name type="scientific">Salinicoccus sesuvii</name>
    <dbReference type="NCBI Taxonomy" id="868281"/>
    <lineage>
        <taxon>Bacteria</taxon>
        <taxon>Bacillati</taxon>
        <taxon>Bacillota</taxon>
        <taxon>Bacilli</taxon>
        <taxon>Bacillales</taxon>
        <taxon>Staphylococcaceae</taxon>
        <taxon>Salinicoccus</taxon>
    </lineage>
</organism>
<accession>A0ABV7N5U3</accession>
<protein>
    <submittedName>
        <fullName evidence="1">Uncharacterized protein</fullName>
    </submittedName>
</protein>
<dbReference type="Proteomes" id="UP001595637">
    <property type="component" value="Unassembled WGS sequence"/>
</dbReference>